<dbReference type="Gene3D" id="3.40.50.620">
    <property type="entry name" value="HUPs"/>
    <property type="match status" value="1"/>
</dbReference>
<proteinExistence type="predicted"/>
<dbReference type="Proteomes" id="UP001345219">
    <property type="component" value="Chromosome 21"/>
</dbReference>
<dbReference type="InterPro" id="IPR014729">
    <property type="entry name" value="Rossmann-like_a/b/a_fold"/>
</dbReference>
<sequence>MAVGTSPAAAPRKVMVVADPTNESSTALQYALSHGGLTDQDELILLHVEAPAVTSWKTTFTTLFRRHSHHYHQQEDGNLNHNHNHLLFFHSQHRGRGVRDSIGDASSTTGGAARKGRMMTAAVGRAPESTDFLEEMKSTCELTRPQVRVRIERAENKEGKDKATVVLDKSNLHGVDAIIVGQQRRSLSMAISGFKRLSAVAGEPAKGKDTAEYLIKHSRCDCVGVQRKGQNAGYLLNSKTRKNFWLLA</sequence>
<evidence type="ECO:0000313" key="3">
    <source>
        <dbReference type="Proteomes" id="UP001345219"/>
    </source>
</evidence>
<protein>
    <recommendedName>
        <fullName evidence="4">UspA domain-containing protein</fullName>
    </recommendedName>
</protein>
<feature type="region of interest" description="Disordered" evidence="1">
    <location>
        <begin position="98"/>
        <end position="119"/>
    </location>
</feature>
<evidence type="ECO:0000256" key="1">
    <source>
        <dbReference type="SAM" id="MobiDB-lite"/>
    </source>
</evidence>
<reference evidence="2 3" key="1">
    <citation type="journal article" date="2023" name="Hortic Res">
        <title>Pangenome of water caltrop reveals structural variations and asymmetric subgenome divergence after allopolyploidization.</title>
        <authorList>
            <person name="Zhang X."/>
            <person name="Chen Y."/>
            <person name="Wang L."/>
            <person name="Yuan Y."/>
            <person name="Fang M."/>
            <person name="Shi L."/>
            <person name="Lu R."/>
            <person name="Comes H.P."/>
            <person name="Ma Y."/>
            <person name="Chen Y."/>
            <person name="Huang G."/>
            <person name="Zhou Y."/>
            <person name="Zheng Z."/>
            <person name="Qiu Y."/>
        </authorList>
    </citation>
    <scope>NUCLEOTIDE SEQUENCE [LARGE SCALE GENOMIC DNA]</scope>
    <source>
        <tissue evidence="2">Roots</tissue>
    </source>
</reference>
<dbReference type="PANTHER" id="PTHR47867">
    <property type="entry name" value="ADENINE NUCLEOTIDE ALPHA HYDROLASES-LIKE SUPERFAMILY PROTEIN"/>
    <property type="match status" value="1"/>
</dbReference>
<accession>A0AAN7GQJ1</accession>
<dbReference type="AlphaFoldDB" id="A0AAN7GQJ1"/>
<keyword evidence="3" id="KW-1185">Reference proteome</keyword>
<evidence type="ECO:0008006" key="4">
    <source>
        <dbReference type="Google" id="ProtNLM"/>
    </source>
</evidence>
<comment type="caution">
    <text evidence="2">The sequence shown here is derived from an EMBL/GenBank/DDBJ whole genome shotgun (WGS) entry which is preliminary data.</text>
</comment>
<dbReference type="PANTHER" id="PTHR47867:SF1">
    <property type="entry name" value="ADENINE NUCLEOTIDE ALPHA HYDROLASES-LIKE SUPERFAMILY PROTEIN"/>
    <property type="match status" value="1"/>
</dbReference>
<dbReference type="EMBL" id="JAXIOK010000018">
    <property type="protein sequence ID" value="KAK4749146.1"/>
    <property type="molecule type" value="Genomic_DNA"/>
</dbReference>
<gene>
    <name evidence="2" type="ORF">SAY87_026595</name>
</gene>
<dbReference type="SUPFAM" id="SSF52402">
    <property type="entry name" value="Adenine nucleotide alpha hydrolases-like"/>
    <property type="match status" value="1"/>
</dbReference>
<evidence type="ECO:0000313" key="2">
    <source>
        <dbReference type="EMBL" id="KAK4749146.1"/>
    </source>
</evidence>
<name>A0AAN7GQJ1_9MYRT</name>
<organism evidence="2 3">
    <name type="scientific">Trapa incisa</name>
    <dbReference type="NCBI Taxonomy" id="236973"/>
    <lineage>
        <taxon>Eukaryota</taxon>
        <taxon>Viridiplantae</taxon>
        <taxon>Streptophyta</taxon>
        <taxon>Embryophyta</taxon>
        <taxon>Tracheophyta</taxon>
        <taxon>Spermatophyta</taxon>
        <taxon>Magnoliopsida</taxon>
        <taxon>eudicotyledons</taxon>
        <taxon>Gunneridae</taxon>
        <taxon>Pentapetalae</taxon>
        <taxon>rosids</taxon>
        <taxon>malvids</taxon>
        <taxon>Myrtales</taxon>
        <taxon>Lythraceae</taxon>
        <taxon>Trapa</taxon>
    </lineage>
</organism>